<evidence type="ECO:0000313" key="4">
    <source>
        <dbReference type="Proteomes" id="UP001652264"/>
    </source>
</evidence>
<evidence type="ECO:0000259" key="2">
    <source>
        <dbReference type="Pfam" id="PF04892"/>
    </source>
</evidence>
<dbReference type="Proteomes" id="UP001652264">
    <property type="component" value="Unassembled WGS sequence"/>
</dbReference>
<dbReference type="GeneID" id="95322408"/>
<dbReference type="RefSeq" id="WP_141859506.1">
    <property type="nucleotide sequence ID" value="NZ_BMNV01000005.1"/>
</dbReference>
<keyword evidence="1" id="KW-0812">Transmembrane</keyword>
<proteinExistence type="predicted"/>
<protein>
    <submittedName>
        <fullName evidence="3">VanZ family protein</fullName>
    </submittedName>
</protein>
<accession>A0ABT2HH18</accession>
<keyword evidence="4" id="KW-1185">Reference proteome</keyword>
<feature type="transmembrane region" description="Helical" evidence="1">
    <location>
        <begin position="76"/>
        <end position="95"/>
    </location>
</feature>
<gene>
    <name evidence="3" type="ORF">NYQ28_08280</name>
</gene>
<evidence type="ECO:0000256" key="1">
    <source>
        <dbReference type="SAM" id="Phobius"/>
    </source>
</evidence>
<organism evidence="3 4">
    <name type="scientific">Curtobacterium citreum</name>
    <dbReference type="NCBI Taxonomy" id="2036"/>
    <lineage>
        <taxon>Bacteria</taxon>
        <taxon>Bacillati</taxon>
        <taxon>Actinomycetota</taxon>
        <taxon>Actinomycetes</taxon>
        <taxon>Micrococcales</taxon>
        <taxon>Microbacteriaceae</taxon>
        <taxon>Curtobacterium</taxon>
    </lineage>
</organism>
<keyword evidence="1" id="KW-1133">Transmembrane helix</keyword>
<feature type="domain" description="VanZ-like" evidence="2">
    <location>
        <begin position="75"/>
        <end position="149"/>
    </location>
</feature>
<reference evidence="3 4" key="1">
    <citation type="submission" date="2022-08" db="EMBL/GenBank/DDBJ databases">
        <title>Taxonomy of Curtobacterium flaccumfaciens.</title>
        <authorList>
            <person name="Osdaghi E."/>
            <person name="Taghavi S.M."/>
            <person name="Hamidizade M."/>
            <person name="Abachi H."/>
            <person name="Fazliarab A."/>
            <person name="Baeyen S."/>
            <person name="Portier P."/>
            <person name="Van Vaerenbergh J."/>
            <person name="Jacques M.-A."/>
        </authorList>
    </citation>
    <scope>NUCLEOTIDE SEQUENCE [LARGE SCALE GENOMIC DNA]</scope>
    <source>
        <strain evidence="3 4">LMG8786T</strain>
    </source>
</reference>
<name>A0ABT2HH18_9MICO</name>
<dbReference type="EMBL" id="JANVAD010000003">
    <property type="protein sequence ID" value="MCS6522561.1"/>
    <property type="molecule type" value="Genomic_DNA"/>
</dbReference>
<comment type="caution">
    <text evidence="3">The sequence shown here is derived from an EMBL/GenBank/DDBJ whole genome shotgun (WGS) entry which is preliminary data.</text>
</comment>
<evidence type="ECO:0000313" key="3">
    <source>
        <dbReference type="EMBL" id="MCS6522561.1"/>
    </source>
</evidence>
<keyword evidence="1" id="KW-0472">Membrane</keyword>
<dbReference type="Pfam" id="PF04892">
    <property type="entry name" value="VanZ"/>
    <property type="match status" value="1"/>
</dbReference>
<feature type="transmembrane region" description="Helical" evidence="1">
    <location>
        <begin position="39"/>
        <end position="56"/>
    </location>
</feature>
<feature type="transmembrane region" description="Helical" evidence="1">
    <location>
        <begin position="134"/>
        <end position="155"/>
    </location>
</feature>
<feature type="transmembrane region" description="Helical" evidence="1">
    <location>
        <begin position="102"/>
        <end position="122"/>
    </location>
</feature>
<dbReference type="InterPro" id="IPR006976">
    <property type="entry name" value="VanZ-like"/>
</dbReference>
<sequence length="167" mass="17008">MLSTVLAGVPWAAFVVLVAVVVVAPFVGVLLARTPRTTTVLLVLATLAVLGLTLYPDGDPSPAATCSVGLPYLSPTAAESVANVLLFVPPAFLAGIRWRHPLVAVAAASGLSAGIEALQAVVLGIGRACDTGDWVTNTIGAVVGCLLAFAALTVVRRRCARGRRVVA</sequence>
<feature type="transmembrane region" description="Helical" evidence="1">
    <location>
        <begin position="12"/>
        <end position="32"/>
    </location>
</feature>